<protein>
    <submittedName>
        <fullName evidence="2">Uncharacterized protein</fullName>
    </submittedName>
</protein>
<dbReference type="Proteomes" id="UP000184096">
    <property type="component" value="Chromosome I"/>
</dbReference>
<dbReference type="AlphaFoldDB" id="A0A1M7UD30"/>
<gene>
    <name evidence="2" type="ORF">SAMN05444170_4521</name>
</gene>
<dbReference type="EMBL" id="LT670849">
    <property type="protein sequence ID" value="SHN80835.1"/>
    <property type="molecule type" value="Genomic_DNA"/>
</dbReference>
<sequence>MPKENDLEGPQDQGGKHGGQAGMPSHSPTAADQGIARDERGQERPRDNERAQQVSRKDKGNDLPGQRR</sequence>
<feature type="compositionally biased region" description="Basic and acidic residues" evidence="1">
    <location>
        <begin position="35"/>
        <end position="61"/>
    </location>
</feature>
<keyword evidence="3" id="KW-1185">Reference proteome</keyword>
<reference evidence="3" key="1">
    <citation type="submission" date="2016-11" db="EMBL/GenBank/DDBJ databases">
        <authorList>
            <person name="Varghese N."/>
            <person name="Submissions S."/>
        </authorList>
    </citation>
    <scope>NUCLEOTIDE SEQUENCE [LARGE SCALE GENOMIC DNA]</scope>
    <source>
        <strain evidence="3">GAS401</strain>
    </source>
</reference>
<accession>A0A1M7UD30</accession>
<proteinExistence type="predicted"/>
<evidence type="ECO:0000313" key="3">
    <source>
        <dbReference type="Proteomes" id="UP000184096"/>
    </source>
</evidence>
<organism evidence="2 3">
    <name type="scientific">Bradyrhizobium erythrophlei</name>
    <dbReference type="NCBI Taxonomy" id="1437360"/>
    <lineage>
        <taxon>Bacteria</taxon>
        <taxon>Pseudomonadati</taxon>
        <taxon>Pseudomonadota</taxon>
        <taxon>Alphaproteobacteria</taxon>
        <taxon>Hyphomicrobiales</taxon>
        <taxon>Nitrobacteraceae</taxon>
        <taxon>Bradyrhizobium</taxon>
    </lineage>
</organism>
<name>A0A1M7UD30_9BRAD</name>
<evidence type="ECO:0000313" key="2">
    <source>
        <dbReference type="EMBL" id="SHN80835.1"/>
    </source>
</evidence>
<evidence type="ECO:0000256" key="1">
    <source>
        <dbReference type="SAM" id="MobiDB-lite"/>
    </source>
</evidence>
<feature type="region of interest" description="Disordered" evidence="1">
    <location>
        <begin position="1"/>
        <end position="68"/>
    </location>
</feature>